<proteinExistence type="predicted"/>
<organism evidence="2 3">
    <name type="scientific">Citrus sinensis</name>
    <name type="common">Sweet orange</name>
    <name type="synonym">Citrus aurantium var. sinensis</name>
    <dbReference type="NCBI Taxonomy" id="2711"/>
    <lineage>
        <taxon>Eukaryota</taxon>
        <taxon>Viridiplantae</taxon>
        <taxon>Streptophyta</taxon>
        <taxon>Embryophyta</taxon>
        <taxon>Tracheophyta</taxon>
        <taxon>Spermatophyta</taxon>
        <taxon>Magnoliopsida</taxon>
        <taxon>eudicotyledons</taxon>
        <taxon>Gunneridae</taxon>
        <taxon>Pentapetalae</taxon>
        <taxon>rosids</taxon>
        <taxon>malvids</taxon>
        <taxon>Sapindales</taxon>
        <taxon>Rutaceae</taxon>
        <taxon>Aurantioideae</taxon>
        <taxon>Citrus</taxon>
    </lineage>
</organism>
<keyword evidence="1" id="KW-0812">Transmembrane</keyword>
<accession>A0A067H967</accession>
<evidence type="ECO:0000256" key="1">
    <source>
        <dbReference type="SAM" id="Phobius"/>
    </source>
</evidence>
<dbReference type="AlphaFoldDB" id="A0A067H967"/>
<evidence type="ECO:0000313" key="2">
    <source>
        <dbReference type="EMBL" id="KDO84156.1"/>
    </source>
</evidence>
<feature type="transmembrane region" description="Helical" evidence="1">
    <location>
        <begin position="49"/>
        <end position="70"/>
    </location>
</feature>
<reference evidence="2 3" key="1">
    <citation type="submission" date="2014-04" db="EMBL/GenBank/DDBJ databases">
        <authorList>
            <consortium name="International Citrus Genome Consortium"/>
            <person name="Gmitter F."/>
            <person name="Chen C."/>
            <person name="Farmerie W."/>
            <person name="Harkins T."/>
            <person name="Desany B."/>
            <person name="Mohiuddin M."/>
            <person name="Kodira C."/>
            <person name="Borodovsky M."/>
            <person name="Lomsadze A."/>
            <person name="Burns P."/>
            <person name="Jenkins J."/>
            <person name="Prochnik S."/>
            <person name="Shu S."/>
            <person name="Chapman J."/>
            <person name="Pitluck S."/>
            <person name="Schmutz J."/>
            <person name="Rokhsar D."/>
        </authorList>
    </citation>
    <scope>NUCLEOTIDE SEQUENCE</scope>
</reference>
<evidence type="ECO:0000313" key="3">
    <source>
        <dbReference type="Proteomes" id="UP000027120"/>
    </source>
</evidence>
<dbReference type="EMBL" id="KK784874">
    <property type="protein sequence ID" value="KDO84156.1"/>
    <property type="molecule type" value="Genomic_DNA"/>
</dbReference>
<keyword evidence="1" id="KW-0472">Membrane</keyword>
<keyword evidence="1" id="KW-1133">Transmembrane helix</keyword>
<keyword evidence="3" id="KW-1185">Reference proteome</keyword>
<dbReference type="Proteomes" id="UP000027120">
    <property type="component" value="Unassembled WGS sequence"/>
</dbReference>
<sequence length="71" mass="8069">MVSPLRPWPKWWAAALTSIVRAAVLAPTKALWGLNVLYILLPCEMQVEYGHLSCEGLFVLGMYFIEFIVIM</sequence>
<gene>
    <name evidence="2" type="ORF">CISIN_1g037908mg</name>
</gene>
<protein>
    <submittedName>
        <fullName evidence="2">Uncharacterized protein</fullName>
    </submittedName>
</protein>
<name>A0A067H967_CITSI</name>